<evidence type="ECO:0000313" key="2">
    <source>
        <dbReference type="Proteomes" id="UP001458880"/>
    </source>
</evidence>
<keyword evidence="2" id="KW-1185">Reference proteome</keyword>
<accession>A0AAW1LEW9</accession>
<protein>
    <submittedName>
        <fullName evidence="1">Uncharacterized protein</fullName>
    </submittedName>
</protein>
<reference evidence="1 2" key="1">
    <citation type="journal article" date="2024" name="BMC Genomics">
        <title>De novo assembly and annotation of Popillia japonica's genome with initial clues to its potential as an invasive pest.</title>
        <authorList>
            <person name="Cucini C."/>
            <person name="Boschi S."/>
            <person name="Funari R."/>
            <person name="Cardaioli E."/>
            <person name="Iannotti N."/>
            <person name="Marturano G."/>
            <person name="Paoli F."/>
            <person name="Bruttini M."/>
            <person name="Carapelli A."/>
            <person name="Frati F."/>
            <person name="Nardi F."/>
        </authorList>
    </citation>
    <scope>NUCLEOTIDE SEQUENCE [LARGE SCALE GENOMIC DNA]</scope>
    <source>
        <strain evidence="1">DMR45628</strain>
    </source>
</reference>
<name>A0AAW1LEW9_POPJA</name>
<organism evidence="1 2">
    <name type="scientific">Popillia japonica</name>
    <name type="common">Japanese beetle</name>
    <dbReference type="NCBI Taxonomy" id="7064"/>
    <lineage>
        <taxon>Eukaryota</taxon>
        <taxon>Metazoa</taxon>
        <taxon>Ecdysozoa</taxon>
        <taxon>Arthropoda</taxon>
        <taxon>Hexapoda</taxon>
        <taxon>Insecta</taxon>
        <taxon>Pterygota</taxon>
        <taxon>Neoptera</taxon>
        <taxon>Endopterygota</taxon>
        <taxon>Coleoptera</taxon>
        <taxon>Polyphaga</taxon>
        <taxon>Scarabaeiformia</taxon>
        <taxon>Scarabaeidae</taxon>
        <taxon>Rutelinae</taxon>
        <taxon>Popillia</taxon>
    </lineage>
</organism>
<comment type="caution">
    <text evidence="1">The sequence shown here is derived from an EMBL/GenBank/DDBJ whole genome shotgun (WGS) entry which is preliminary data.</text>
</comment>
<dbReference type="AlphaFoldDB" id="A0AAW1LEW9"/>
<sequence>MGGRTSLLLFKEEIAANKFIGIFAKGRSTGGITWHNGHSSESESASSTFTKENLKILCSSCPKDSQSTPLDQKKASLSPLPIKLRLEFGYSNLNIAACF</sequence>
<gene>
    <name evidence="1" type="ORF">QE152_g13054</name>
</gene>
<dbReference type="Proteomes" id="UP001458880">
    <property type="component" value="Unassembled WGS sequence"/>
</dbReference>
<proteinExistence type="predicted"/>
<dbReference type="EMBL" id="JASPKY010000121">
    <property type="protein sequence ID" value="KAK9732155.1"/>
    <property type="molecule type" value="Genomic_DNA"/>
</dbReference>
<evidence type="ECO:0000313" key="1">
    <source>
        <dbReference type="EMBL" id="KAK9732155.1"/>
    </source>
</evidence>